<evidence type="ECO:0000313" key="1">
    <source>
        <dbReference type="Proteomes" id="UP000887574"/>
    </source>
</evidence>
<dbReference type="AlphaFoldDB" id="A0A915DAV6"/>
<organism evidence="1 2">
    <name type="scientific">Ditylenchus dipsaci</name>
    <dbReference type="NCBI Taxonomy" id="166011"/>
    <lineage>
        <taxon>Eukaryota</taxon>
        <taxon>Metazoa</taxon>
        <taxon>Ecdysozoa</taxon>
        <taxon>Nematoda</taxon>
        <taxon>Chromadorea</taxon>
        <taxon>Rhabditida</taxon>
        <taxon>Tylenchina</taxon>
        <taxon>Tylenchomorpha</taxon>
        <taxon>Sphaerularioidea</taxon>
        <taxon>Anguinidae</taxon>
        <taxon>Anguininae</taxon>
        <taxon>Ditylenchus</taxon>
    </lineage>
</organism>
<evidence type="ECO:0000313" key="2">
    <source>
        <dbReference type="WBParaSite" id="jg17977"/>
    </source>
</evidence>
<reference evidence="2" key="1">
    <citation type="submission" date="2022-11" db="UniProtKB">
        <authorList>
            <consortium name="WormBaseParasite"/>
        </authorList>
    </citation>
    <scope>IDENTIFICATION</scope>
</reference>
<dbReference type="Proteomes" id="UP000887574">
    <property type="component" value="Unplaced"/>
</dbReference>
<dbReference type="WBParaSite" id="jg17977">
    <property type="protein sequence ID" value="jg17977"/>
    <property type="gene ID" value="jg17977"/>
</dbReference>
<accession>A0A915DAV6</accession>
<keyword evidence="1" id="KW-1185">Reference proteome</keyword>
<sequence>MPKLLVADGSPQVTAGTLVHMAYVQFLEAHKLLACREEFGEASRWMSYAHVTMDFNKELPKASVLHAATDEIKNDSSSKQFIIGAPILSAKSLGKRSLEKFRRERRTVIHIFYKEEHIWLVPSSNCPAHANLEEMWSELRGKKRRGESEMEVQ</sequence>
<protein>
    <submittedName>
        <fullName evidence="2">Uncharacterized protein</fullName>
    </submittedName>
</protein>
<name>A0A915DAV6_9BILA</name>
<proteinExistence type="predicted"/>